<dbReference type="Gene3D" id="1.50.10.20">
    <property type="match status" value="1"/>
</dbReference>
<sequence length="649" mass="65653">MRILHAATAAAVLAAAAGIATAAAAATTTATPPPVSITPAGTADGYQFLDQMMDKYATGSTTRLVQSYIADSAMGAFTDSVTYDDALVVDALLARGTADDIARARVIGNALLYVQANDAKHDGRVRAAYAPTPLTAPSKVSATDDTSDVGNMAWVGQALVQLYARTGDAAYLTGATSVATWIQTNTYETNGPGGYSGGSDSSGKLTWKSTEHNLDVYSLFTMLATQTGDSAWTTRAAHAKSFVDAMWDATGKKYWVGTDPDGTTLNKGFLPEDVNTWTYLAFKDPTHAVSIDWDVANLAVTDGSFTGVSFGACDKTKVWFEGTAHLADALAVRNGGGDAAKAQSYLNSIQLAQTTAPHNNGLGIVAASRDKLSDCDSDYYYAALHTGATSWYLLAGTAANPFYLLPNPTSGDDFSLTAGPASATVGAGSAASATISTALTAGSAETVTLSASGLPNGVTATFSPASVTAGGSASLSIATGSSTPPGTYPIAITGTAPSATHSTTFTLTVTGTTTTPTLYEAESSANIRSGTANVIACSACSGGDRVGHIGKQSTGVGTLTFTGITANGGAGAYQIVVAFTDGSASRNAQISVNGGSPQTVTFGTTGSFSTPGDQTVTLTLAAGTNTISFTDSSASAPDIDAITVPATHN</sequence>
<dbReference type="PROSITE" id="PS51175">
    <property type="entry name" value="CBM6"/>
    <property type="match status" value="1"/>
</dbReference>
<dbReference type="SUPFAM" id="SSF49785">
    <property type="entry name" value="Galactose-binding domain-like"/>
    <property type="match status" value="1"/>
</dbReference>
<dbReference type="InterPro" id="IPR055240">
    <property type="entry name" value="CBM13-like"/>
</dbReference>
<accession>A0ABN2S9M7</accession>
<dbReference type="SUPFAM" id="SSF48208">
    <property type="entry name" value="Six-hairpin glycosidases"/>
    <property type="match status" value="1"/>
</dbReference>
<dbReference type="InterPro" id="IPR008928">
    <property type="entry name" value="6-hairpin_glycosidase_sf"/>
</dbReference>
<comment type="caution">
    <text evidence="3">The sequence shown here is derived from an EMBL/GenBank/DDBJ whole genome shotgun (WGS) entry which is preliminary data.</text>
</comment>
<dbReference type="InterPro" id="IPR005084">
    <property type="entry name" value="CBM6"/>
</dbReference>
<feature type="domain" description="CBM6" evidence="2">
    <location>
        <begin position="517"/>
        <end position="645"/>
    </location>
</feature>
<dbReference type="InterPro" id="IPR008979">
    <property type="entry name" value="Galactose-bd-like_sf"/>
</dbReference>
<evidence type="ECO:0000259" key="2">
    <source>
        <dbReference type="PROSITE" id="PS51175"/>
    </source>
</evidence>
<evidence type="ECO:0000313" key="3">
    <source>
        <dbReference type="EMBL" id="GAA1982754.1"/>
    </source>
</evidence>
<evidence type="ECO:0000313" key="4">
    <source>
        <dbReference type="Proteomes" id="UP001499854"/>
    </source>
</evidence>
<keyword evidence="1" id="KW-0732">Signal</keyword>
<dbReference type="CDD" id="cd04081">
    <property type="entry name" value="CBM35_galactosidase-like"/>
    <property type="match status" value="1"/>
</dbReference>
<dbReference type="Proteomes" id="UP001499854">
    <property type="component" value="Unassembled WGS sequence"/>
</dbReference>
<dbReference type="Pfam" id="PF22704">
    <property type="entry name" value="CBM13-like"/>
    <property type="match status" value="1"/>
</dbReference>
<feature type="signal peptide" evidence="1">
    <location>
        <begin position="1"/>
        <end position="25"/>
    </location>
</feature>
<dbReference type="RefSeq" id="WP_344659582.1">
    <property type="nucleotide sequence ID" value="NZ_BAAAQM010000030.1"/>
</dbReference>
<dbReference type="Gene3D" id="2.60.120.260">
    <property type="entry name" value="Galactose-binding domain-like"/>
    <property type="match status" value="1"/>
</dbReference>
<evidence type="ECO:0000256" key="1">
    <source>
        <dbReference type="SAM" id="SignalP"/>
    </source>
</evidence>
<name>A0ABN2S9M7_9ACTN</name>
<keyword evidence="4" id="KW-1185">Reference proteome</keyword>
<gene>
    <name evidence="3" type="ORF">GCM10009838_50440</name>
</gene>
<protein>
    <recommendedName>
        <fullName evidence="2">CBM6 domain-containing protein</fullName>
    </recommendedName>
</protein>
<reference evidence="3 4" key="1">
    <citation type="journal article" date="2019" name="Int. J. Syst. Evol. Microbiol.">
        <title>The Global Catalogue of Microorganisms (GCM) 10K type strain sequencing project: providing services to taxonomists for standard genome sequencing and annotation.</title>
        <authorList>
            <consortium name="The Broad Institute Genomics Platform"/>
            <consortium name="The Broad Institute Genome Sequencing Center for Infectious Disease"/>
            <person name="Wu L."/>
            <person name="Ma J."/>
        </authorList>
    </citation>
    <scope>NUCLEOTIDE SEQUENCE [LARGE SCALE GENOMIC DNA]</scope>
    <source>
        <strain evidence="3 4">JCM 16013</strain>
    </source>
</reference>
<feature type="chain" id="PRO_5046884168" description="CBM6 domain-containing protein" evidence="1">
    <location>
        <begin position="26"/>
        <end position="649"/>
    </location>
</feature>
<organism evidence="3 4">
    <name type="scientific">Catenulispora subtropica</name>
    <dbReference type="NCBI Taxonomy" id="450798"/>
    <lineage>
        <taxon>Bacteria</taxon>
        <taxon>Bacillati</taxon>
        <taxon>Actinomycetota</taxon>
        <taxon>Actinomycetes</taxon>
        <taxon>Catenulisporales</taxon>
        <taxon>Catenulisporaceae</taxon>
        <taxon>Catenulispora</taxon>
    </lineage>
</organism>
<dbReference type="EMBL" id="BAAAQM010000030">
    <property type="protein sequence ID" value="GAA1982754.1"/>
    <property type="molecule type" value="Genomic_DNA"/>
</dbReference>
<proteinExistence type="predicted"/>